<dbReference type="PANTHER" id="PTHR12835">
    <property type="entry name" value="BIOTIN PROTEIN LIGASE"/>
    <property type="match status" value="1"/>
</dbReference>
<protein>
    <submittedName>
        <fullName evidence="3">Biotin--[acetyl-CoA-carboxylase] ligase</fullName>
        <ecNumber evidence="3">6.3.4.15</ecNumber>
    </submittedName>
</protein>
<dbReference type="InterPro" id="IPR004408">
    <property type="entry name" value="Biotin_CoA_COase_ligase"/>
</dbReference>
<evidence type="ECO:0000313" key="3">
    <source>
        <dbReference type="EMBL" id="MFC4740765.1"/>
    </source>
</evidence>
<evidence type="ECO:0000256" key="1">
    <source>
        <dbReference type="ARBA" id="ARBA00022598"/>
    </source>
</evidence>
<organism evidence="3 4">
    <name type="scientific">Flavobacterium ponti</name>
    <dbReference type="NCBI Taxonomy" id="665133"/>
    <lineage>
        <taxon>Bacteria</taxon>
        <taxon>Pseudomonadati</taxon>
        <taxon>Bacteroidota</taxon>
        <taxon>Flavobacteriia</taxon>
        <taxon>Flavobacteriales</taxon>
        <taxon>Flavobacteriaceae</taxon>
        <taxon>Flavobacterium</taxon>
    </lineage>
</organism>
<name>A0ABV9P7N2_9FLAO</name>
<dbReference type="GO" id="GO:0004077">
    <property type="term" value="F:biotin--[biotin carboxyl-carrier protein] ligase activity"/>
    <property type="evidence" value="ECO:0007669"/>
    <property type="project" value="UniProtKB-EC"/>
</dbReference>
<gene>
    <name evidence="3" type="ORF">ACFO3U_12250</name>
</gene>
<dbReference type="RefSeq" id="WP_379742788.1">
    <property type="nucleotide sequence ID" value="NZ_JBHSGW010000027.1"/>
</dbReference>
<keyword evidence="1 3" id="KW-0436">Ligase</keyword>
<sequence>MNIIKLNATNSTNDYLKDLMRKQFVDNFTIVIASNQEKGRGQREAEWFSESGKNLTFSVLVRDLIMSPAELFTLNIAVALSVFETLNVLTRKKTAVKWPNDIMADNKKIAGILIENAIQQNGEIYSVIGIGLNVNQINFNLAKNITSLKLLENIDFNLDRVLNLLLENLKQNISLVRSNKEVLWEKYLENLFKKEIPTTFEDENQQKFMGIIKGVSSIGQLQVLLEDDSIQNYGVKEIKMLY</sequence>
<evidence type="ECO:0000259" key="2">
    <source>
        <dbReference type="PROSITE" id="PS51733"/>
    </source>
</evidence>
<dbReference type="NCBIfam" id="TIGR00121">
    <property type="entry name" value="birA_ligase"/>
    <property type="match status" value="1"/>
</dbReference>
<dbReference type="InterPro" id="IPR004143">
    <property type="entry name" value="BPL_LPL_catalytic"/>
</dbReference>
<dbReference type="Pfam" id="PF03099">
    <property type="entry name" value="BPL_LplA_LipB"/>
    <property type="match status" value="1"/>
</dbReference>
<proteinExistence type="predicted"/>
<dbReference type="CDD" id="cd16442">
    <property type="entry name" value="BPL"/>
    <property type="match status" value="1"/>
</dbReference>
<dbReference type="PANTHER" id="PTHR12835:SF5">
    <property type="entry name" value="BIOTIN--PROTEIN LIGASE"/>
    <property type="match status" value="1"/>
</dbReference>
<comment type="caution">
    <text evidence="3">The sequence shown here is derived from an EMBL/GenBank/DDBJ whole genome shotgun (WGS) entry which is preliminary data.</text>
</comment>
<dbReference type="Proteomes" id="UP001595885">
    <property type="component" value="Unassembled WGS sequence"/>
</dbReference>
<reference evidence="4" key="1">
    <citation type="journal article" date="2019" name="Int. J. Syst. Evol. Microbiol.">
        <title>The Global Catalogue of Microorganisms (GCM) 10K type strain sequencing project: providing services to taxonomists for standard genome sequencing and annotation.</title>
        <authorList>
            <consortium name="The Broad Institute Genomics Platform"/>
            <consortium name="The Broad Institute Genome Sequencing Center for Infectious Disease"/>
            <person name="Wu L."/>
            <person name="Ma J."/>
        </authorList>
    </citation>
    <scope>NUCLEOTIDE SEQUENCE [LARGE SCALE GENOMIC DNA]</scope>
    <source>
        <strain evidence="4">CCUG 50349</strain>
    </source>
</reference>
<feature type="domain" description="BPL/LPL catalytic" evidence="2">
    <location>
        <begin position="1"/>
        <end position="177"/>
    </location>
</feature>
<accession>A0ABV9P7N2</accession>
<dbReference type="PROSITE" id="PS51733">
    <property type="entry name" value="BPL_LPL_CATALYTIC"/>
    <property type="match status" value="1"/>
</dbReference>
<dbReference type="EMBL" id="JBHSGW010000027">
    <property type="protein sequence ID" value="MFC4740765.1"/>
    <property type="molecule type" value="Genomic_DNA"/>
</dbReference>
<dbReference type="InterPro" id="IPR045864">
    <property type="entry name" value="aa-tRNA-synth_II/BPL/LPL"/>
</dbReference>
<keyword evidence="4" id="KW-1185">Reference proteome</keyword>
<evidence type="ECO:0000313" key="4">
    <source>
        <dbReference type="Proteomes" id="UP001595885"/>
    </source>
</evidence>
<dbReference type="EC" id="6.3.4.15" evidence="3"/>
<dbReference type="SUPFAM" id="SSF55681">
    <property type="entry name" value="Class II aaRS and biotin synthetases"/>
    <property type="match status" value="1"/>
</dbReference>
<dbReference type="Gene3D" id="3.30.930.10">
    <property type="entry name" value="Bira Bifunctional Protein, Domain 2"/>
    <property type="match status" value="1"/>
</dbReference>